<dbReference type="PANTHER" id="PTHR30482">
    <property type="entry name" value="HIGH-AFFINITY BRANCHED-CHAIN AMINO ACID TRANSPORT SYSTEM PERMEASE"/>
    <property type="match status" value="1"/>
</dbReference>
<evidence type="ECO:0000256" key="3">
    <source>
        <dbReference type="ARBA" id="ARBA00022692"/>
    </source>
</evidence>
<dbReference type="Pfam" id="PF02653">
    <property type="entry name" value="BPD_transp_2"/>
    <property type="match status" value="1"/>
</dbReference>
<feature type="transmembrane region" description="Helical" evidence="6">
    <location>
        <begin position="313"/>
        <end position="340"/>
    </location>
</feature>
<keyword evidence="2" id="KW-1003">Cell membrane</keyword>
<keyword evidence="3 6" id="KW-0812">Transmembrane</keyword>
<dbReference type="PANTHER" id="PTHR30482:SF10">
    <property type="entry name" value="HIGH-AFFINITY BRANCHED-CHAIN AMINO ACID TRANSPORT PROTEIN BRAE"/>
    <property type="match status" value="1"/>
</dbReference>
<protein>
    <submittedName>
        <fullName evidence="7">Branched-chain amino acid ABC transporter permease</fullName>
    </submittedName>
</protein>
<evidence type="ECO:0000256" key="2">
    <source>
        <dbReference type="ARBA" id="ARBA00022475"/>
    </source>
</evidence>
<name>A0ABP8PW54_9ACTN</name>
<evidence type="ECO:0000256" key="1">
    <source>
        <dbReference type="ARBA" id="ARBA00004651"/>
    </source>
</evidence>
<sequence>MTSNSVPTTVDEPPRTTPVTVPGVGWRDRLPVRLGTPLVAGLVLLAVLALAVGPNAYLAGIVIETLFWITAASAWNVLGGYTGMLSLGHALFIGVSMYAVTYAVNHGWSWWAATPLIVVAMTVIGTLLLFPGFRLRGPFFSLATFALPLIATTLAVYAKGLTGGSQGETWPVNPSGGQFVFVSRVPYLLVIGVIALVSVLVSVFIDRRAIGRRMRAVADDDVAAEAAGVPATRTRLIATATSIALSSLAGCFYVTYVAFVDPTSAFALDVSLKVVLLAILGGLGRSYGPLIGAIILIPADSWLAGAFPGGVHLLLYGALLVVLVLFLPQGILGGASQLLVRLRRRRA</sequence>
<feature type="transmembrane region" description="Helical" evidence="6">
    <location>
        <begin position="110"/>
        <end position="130"/>
    </location>
</feature>
<evidence type="ECO:0000256" key="5">
    <source>
        <dbReference type="ARBA" id="ARBA00023136"/>
    </source>
</evidence>
<dbReference type="Proteomes" id="UP001500503">
    <property type="component" value="Unassembled WGS sequence"/>
</dbReference>
<proteinExistence type="predicted"/>
<keyword evidence="8" id="KW-1185">Reference proteome</keyword>
<dbReference type="RefSeq" id="WP_345463294.1">
    <property type="nucleotide sequence ID" value="NZ_BAABHF010000019.1"/>
</dbReference>
<feature type="transmembrane region" description="Helical" evidence="6">
    <location>
        <begin position="85"/>
        <end position="104"/>
    </location>
</feature>
<evidence type="ECO:0000313" key="7">
    <source>
        <dbReference type="EMBL" id="GAA4492970.1"/>
    </source>
</evidence>
<dbReference type="EMBL" id="BAABHF010000019">
    <property type="protein sequence ID" value="GAA4492970.1"/>
    <property type="molecule type" value="Genomic_DNA"/>
</dbReference>
<comment type="caution">
    <text evidence="7">The sequence shown here is derived from an EMBL/GenBank/DDBJ whole genome shotgun (WGS) entry which is preliminary data.</text>
</comment>
<dbReference type="InterPro" id="IPR043428">
    <property type="entry name" value="LivM-like"/>
</dbReference>
<feature type="transmembrane region" description="Helical" evidence="6">
    <location>
        <begin position="34"/>
        <end position="52"/>
    </location>
</feature>
<feature type="transmembrane region" description="Helical" evidence="6">
    <location>
        <begin position="58"/>
        <end position="78"/>
    </location>
</feature>
<evidence type="ECO:0000256" key="6">
    <source>
        <dbReference type="SAM" id="Phobius"/>
    </source>
</evidence>
<gene>
    <name evidence="7" type="ORF">GCM10023191_029680</name>
</gene>
<dbReference type="CDD" id="cd06581">
    <property type="entry name" value="TM_PBP1_LivM_like"/>
    <property type="match status" value="1"/>
</dbReference>
<feature type="transmembrane region" description="Helical" evidence="6">
    <location>
        <begin position="236"/>
        <end position="259"/>
    </location>
</feature>
<evidence type="ECO:0000256" key="4">
    <source>
        <dbReference type="ARBA" id="ARBA00022989"/>
    </source>
</evidence>
<evidence type="ECO:0000313" key="8">
    <source>
        <dbReference type="Proteomes" id="UP001500503"/>
    </source>
</evidence>
<keyword evidence="5 6" id="KW-0472">Membrane</keyword>
<feature type="transmembrane region" description="Helical" evidence="6">
    <location>
        <begin position="185"/>
        <end position="205"/>
    </location>
</feature>
<dbReference type="InterPro" id="IPR001851">
    <property type="entry name" value="ABC_transp_permease"/>
</dbReference>
<feature type="transmembrane region" description="Helical" evidence="6">
    <location>
        <begin position="139"/>
        <end position="158"/>
    </location>
</feature>
<comment type="subcellular location">
    <subcellularLocation>
        <location evidence="1">Cell membrane</location>
        <topology evidence="1">Multi-pass membrane protein</topology>
    </subcellularLocation>
</comment>
<organism evidence="7 8">
    <name type="scientific">Actinoallomurus oryzae</name>
    <dbReference type="NCBI Taxonomy" id="502180"/>
    <lineage>
        <taxon>Bacteria</taxon>
        <taxon>Bacillati</taxon>
        <taxon>Actinomycetota</taxon>
        <taxon>Actinomycetes</taxon>
        <taxon>Streptosporangiales</taxon>
        <taxon>Thermomonosporaceae</taxon>
        <taxon>Actinoallomurus</taxon>
    </lineage>
</organism>
<keyword evidence="4 6" id="KW-1133">Transmembrane helix</keyword>
<reference evidence="8" key="1">
    <citation type="journal article" date="2019" name="Int. J. Syst. Evol. Microbiol.">
        <title>The Global Catalogue of Microorganisms (GCM) 10K type strain sequencing project: providing services to taxonomists for standard genome sequencing and annotation.</title>
        <authorList>
            <consortium name="The Broad Institute Genomics Platform"/>
            <consortium name="The Broad Institute Genome Sequencing Center for Infectious Disease"/>
            <person name="Wu L."/>
            <person name="Ma J."/>
        </authorList>
    </citation>
    <scope>NUCLEOTIDE SEQUENCE [LARGE SCALE GENOMIC DNA]</scope>
    <source>
        <strain evidence="8">JCM 17933</strain>
    </source>
</reference>
<accession>A0ABP8PW54</accession>